<dbReference type="EMBL" id="JAQQWE010000010">
    <property type="protein sequence ID" value="KAK7937731.1"/>
    <property type="molecule type" value="Genomic_DNA"/>
</dbReference>
<evidence type="ECO:0000313" key="2">
    <source>
        <dbReference type="EMBL" id="KAK7937731.1"/>
    </source>
</evidence>
<dbReference type="Proteomes" id="UP001391051">
    <property type="component" value="Unassembled WGS sequence"/>
</dbReference>
<sequence>MTLWQWADAITARAADVGRDIQVSRPYRDWFVEVSYHELGAVDLGTELGADVVARGAAELVAGRVLPAEEVDLGAVGAGADRDGEGAGRRSAEVWRGEHGAGAAEAGRDDAADVQVQAALAGLVGHAAGGEAEHGEAEEVEEDEEDGLEHLGGLMRKISVDLRRGRLEFLATRMCQRKSVVGCGMDLQKNVNTLSIYVVWILRHQVWERCGNRKERNDDVKKVDLPW</sequence>
<feature type="compositionally biased region" description="Basic and acidic residues" evidence="1">
    <location>
        <begin position="80"/>
        <end position="99"/>
    </location>
</feature>
<accession>A0ABR1PTF5</accession>
<organism evidence="2 3">
    <name type="scientific">Apiospora aurea</name>
    <dbReference type="NCBI Taxonomy" id="335848"/>
    <lineage>
        <taxon>Eukaryota</taxon>
        <taxon>Fungi</taxon>
        <taxon>Dikarya</taxon>
        <taxon>Ascomycota</taxon>
        <taxon>Pezizomycotina</taxon>
        <taxon>Sordariomycetes</taxon>
        <taxon>Xylariomycetidae</taxon>
        <taxon>Amphisphaeriales</taxon>
        <taxon>Apiosporaceae</taxon>
        <taxon>Apiospora</taxon>
    </lineage>
</organism>
<reference evidence="2 3" key="1">
    <citation type="submission" date="2023-01" db="EMBL/GenBank/DDBJ databases">
        <title>Analysis of 21 Apiospora genomes using comparative genomics revels a genus with tremendous synthesis potential of carbohydrate active enzymes and secondary metabolites.</title>
        <authorList>
            <person name="Sorensen T."/>
        </authorList>
    </citation>
    <scope>NUCLEOTIDE SEQUENCE [LARGE SCALE GENOMIC DNA]</scope>
    <source>
        <strain evidence="2 3">CBS 24483</strain>
    </source>
</reference>
<dbReference type="GeneID" id="92083883"/>
<evidence type="ECO:0000256" key="1">
    <source>
        <dbReference type="SAM" id="MobiDB-lite"/>
    </source>
</evidence>
<keyword evidence="3" id="KW-1185">Reference proteome</keyword>
<feature type="region of interest" description="Disordered" evidence="1">
    <location>
        <begin position="77"/>
        <end position="108"/>
    </location>
</feature>
<dbReference type="RefSeq" id="XP_066693059.1">
    <property type="nucleotide sequence ID" value="XM_066850821.1"/>
</dbReference>
<name>A0ABR1PTF5_9PEZI</name>
<evidence type="ECO:0000313" key="3">
    <source>
        <dbReference type="Proteomes" id="UP001391051"/>
    </source>
</evidence>
<proteinExistence type="predicted"/>
<gene>
    <name evidence="2" type="ORF">PG986_014599</name>
</gene>
<protein>
    <submittedName>
        <fullName evidence="2">Uncharacterized protein</fullName>
    </submittedName>
</protein>
<comment type="caution">
    <text evidence="2">The sequence shown here is derived from an EMBL/GenBank/DDBJ whole genome shotgun (WGS) entry which is preliminary data.</text>
</comment>